<keyword evidence="2" id="KW-0472">Membrane</keyword>
<dbReference type="EMBL" id="CP035758">
    <property type="protein sequence ID" value="QBD76744.1"/>
    <property type="molecule type" value="Genomic_DNA"/>
</dbReference>
<accession>A0A4P6JNA1</accession>
<evidence type="ECO:0000313" key="3">
    <source>
        <dbReference type="EMBL" id="QBD76744.1"/>
    </source>
</evidence>
<dbReference type="OrthoDB" id="163351at2"/>
<dbReference type="AlphaFoldDB" id="A0A4P6JNA1"/>
<evidence type="ECO:0000256" key="1">
    <source>
        <dbReference type="SAM" id="MobiDB-lite"/>
    </source>
</evidence>
<feature type="compositionally biased region" description="Basic and acidic residues" evidence="1">
    <location>
        <begin position="287"/>
        <end position="299"/>
    </location>
</feature>
<dbReference type="InterPro" id="IPR052948">
    <property type="entry name" value="Low_temp-induced_all0457"/>
</dbReference>
<feature type="compositionally biased region" description="Polar residues" evidence="1">
    <location>
        <begin position="195"/>
        <end position="221"/>
    </location>
</feature>
<evidence type="ECO:0000313" key="4">
    <source>
        <dbReference type="Proteomes" id="UP000290365"/>
    </source>
</evidence>
<organism evidence="3 4">
    <name type="scientific">Ktedonosporobacter rubrisoli</name>
    <dbReference type="NCBI Taxonomy" id="2509675"/>
    <lineage>
        <taxon>Bacteria</taxon>
        <taxon>Bacillati</taxon>
        <taxon>Chloroflexota</taxon>
        <taxon>Ktedonobacteria</taxon>
        <taxon>Ktedonobacterales</taxon>
        <taxon>Ktedonosporobacteraceae</taxon>
        <taxon>Ktedonosporobacter</taxon>
    </lineage>
</organism>
<dbReference type="PANTHER" id="PTHR36109">
    <property type="entry name" value="MEMBRANE PROTEIN-RELATED"/>
    <property type="match status" value="1"/>
</dbReference>
<evidence type="ECO:0000256" key="2">
    <source>
        <dbReference type="SAM" id="Phobius"/>
    </source>
</evidence>
<proteinExistence type="predicted"/>
<reference evidence="3 4" key="1">
    <citation type="submission" date="2019-01" db="EMBL/GenBank/DDBJ databases">
        <title>Ktedonosporobacter rubrisoli SCAWS-G2.</title>
        <authorList>
            <person name="Huang Y."/>
            <person name="Yan B."/>
        </authorList>
    </citation>
    <scope>NUCLEOTIDE SEQUENCE [LARGE SCALE GENOMIC DNA]</scope>
    <source>
        <strain evidence="3 4">SCAWS-G2</strain>
    </source>
</reference>
<name>A0A4P6JNA1_KTERU</name>
<feature type="compositionally biased region" description="Basic and acidic residues" evidence="1">
    <location>
        <begin position="254"/>
        <end position="278"/>
    </location>
</feature>
<dbReference type="RefSeq" id="WP_129887809.1">
    <property type="nucleotide sequence ID" value="NZ_CP035758.1"/>
</dbReference>
<dbReference type="Proteomes" id="UP000290365">
    <property type="component" value="Chromosome"/>
</dbReference>
<feature type="region of interest" description="Disordered" evidence="1">
    <location>
        <begin position="174"/>
        <end position="299"/>
    </location>
</feature>
<protein>
    <submittedName>
        <fullName evidence="3">Uncharacterized protein</fullName>
    </submittedName>
</protein>
<dbReference type="PANTHER" id="PTHR36109:SF2">
    <property type="entry name" value="MEMBRANE PROTEIN"/>
    <property type="match status" value="1"/>
</dbReference>
<feature type="transmembrane region" description="Helical" evidence="2">
    <location>
        <begin position="89"/>
        <end position="115"/>
    </location>
</feature>
<dbReference type="KEGG" id="kbs:EPA93_12300"/>
<keyword evidence="4" id="KW-1185">Reference proteome</keyword>
<keyword evidence="2" id="KW-0812">Transmembrane</keyword>
<gene>
    <name evidence="3" type="ORF">EPA93_12300</name>
</gene>
<feature type="transmembrane region" description="Helical" evidence="2">
    <location>
        <begin position="61"/>
        <end position="83"/>
    </location>
</feature>
<sequence>MTTTQRTTVVGVFSTRRQAEDAINELQRAGFTNEQIGFLVKNGEQSEQDLRSTAPGEVTNAAVGAVSGGVIGGIVGAAAALFIPGIGPAVAGGILATTLGGAAVGAVAGGLLGVFSQMGIPEEEARYYQGEFEAGRALVTVTAPNRQAEALDILQHNGASTSTRPDAYNANQAGAYRQPVSDTYTQPGQYDPRTAPSQTYSQPGTYTNPETPYQDEANTPRTYDPNANRPYDPNDPAVRRTYESNNPNVPYTERPYDPNDPNARRTYEANNPDFRRTNDPNVPYTERPYDPNDTYPRRD</sequence>
<keyword evidence="2" id="KW-1133">Transmembrane helix</keyword>